<accession>A0AAD6FSW2</accession>
<dbReference type="AlphaFoldDB" id="A0AAD6FSW2"/>
<evidence type="ECO:0000256" key="1">
    <source>
        <dbReference type="SAM" id="MobiDB-lite"/>
    </source>
</evidence>
<feature type="non-terminal residue" evidence="2">
    <location>
        <position position="1"/>
    </location>
</feature>
<feature type="region of interest" description="Disordered" evidence="1">
    <location>
        <begin position="70"/>
        <end position="89"/>
    </location>
</feature>
<organism evidence="2 3">
    <name type="scientific">Pogonophryne albipinna</name>
    <dbReference type="NCBI Taxonomy" id="1090488"/>
    <lineage>
        <taxon>Eukaryota</taxon>
        <taxon>Metazoa</taxon>
        <taxon>Chordata</taxon>
        <taxon>Craniata</taxon>
        <taxon>Vertebrata</taxon>
        <taxon>Euteleostomi</taxon>
        <taxon>Actinopterygii</taxon>
        <taxon>Neopterygii</taxon>
        <taxon>Teleostei</taxon>
        <taxon>Neoteleostei</taxon>
        <taxon>Acanthomorphata</taxon>
        <taxon>Eupercaria</taxon>
        <taxon>Perciformes</taxon>
        <taxon>Notothenioidei</taxon>
        <taxon>Pogonophryne</taxon>
    </lineage>
</organism>
<name>A0AAD6FSW2_9TELE</name>
<gene>
    <name evidence="2" type="ORF">JOQ06_008784</name>
</gene>
<protein>
    <submittedName>
        <fullName evidence="2">Uncharacterized protein</fullName>
    </submittedName>
</protein>
<evidence type="ECO:0000313" key="2">
    <source>
        <dbReference type="EMBL" id="KAJ4946738.1"/>
    </source>
</evidence>
<dbReference type="EMBL" id="JAPTMU010000002">
    <property type="protein sequence ID" value="KAJ4946738.1"/>
    <property type="molecule type" value="Genomic_DNA"/>
</dbReference>
<dbReference type="Proteomes" id="UP001219934">
    <property type="component" value="Unassembled WGS sequence"/>
</dbReference>
<evidence type="ECO:0000313" key="3">
    <source>
        <dbReference type="Proteomes" id="UP001219934"/>
    </source>
</evidence>
<comment type="caution">
    <text evidence="2">The sequence shown here is derived from an EMBL/GenBank/DDBJ whole genome shotgun (WGS) entry which is preliminary data.</text>
</comment>
<reference evidence="2" key="1">
    <citation type="submission" date="2022-11" db="EMBL/GenBank/DDBJ databases">
        <title>Chromosome-level genome of Pogonophryne albipinna.</title>
        <authorList>
            <person name="Jo E."/>
        </authorList>
    </citation>
    <scope>NUCLEOTIDE SEQUENCE</scope>
    <source>
        <strain evidence="2">SGF0006</strain>
        <tissue evidence="2">Muscle</tissue>
    </source>
</reference>
<sequence length="136" mass="14491">MPDTSEIKTTMSSKAAICQLTLGRHGNQNALRRVQSVPPQAMPGRTLPLPASLLAKGPTVNLIRAVLMADGSPPNQTASQAKKPAAEEQASVQVIDVTFTPPPLGLRTKPPAPCPLTSCKVLWRHWEGTRGRGVLL</sequence>
<keyword evidence="3" id="KW-1185">Reference proteome</keyword>
<proteinExistence type="predicted"/>